<evidence type="ECO:0000313" key="1">
    <source>
        <dbReference type="EnsemblMetazoa" id="CJA39006.1"/>
    </source>
</evidence>
<dbReference type="InterPro" id="IPR016187">
    <property type="entry name" value="CTDL_fold"/>
</dbReference>
<dbReference type="Gene3D" id="3.10.100.10">
    <property type="entry name" value="Mannose-Binding Protein A, subunit A"/>
    <property type="match status" value="1"/>
</dbReference>
<reference evidence="1" key="2">
    <citation type="submission" date="2022-06" db="UniProtKB">
        <authorList>
            <consortium name="EnsemblMetazoa"/>
        </authorList>
    </citation>
    <scope>IDENTIFICATION</scope>
    <source>
        <strain evidence="1">DF5081</strain>
    </source>
</reference>
<organism evidence="1 2">
    <name type="scientific">Caenorhabditis japonica</name>
    <dbReference type="NCBI Taxonomy" id="281687"/>
    <lineage>
        <taxon>Eukaryota</taxon>
        <taxon>Metazoa</taxon>
        <taxon>Ecdysozoa</taxon>
        <taxon>Nematoda</taxon>
        <taxon>Chromadorea</taxon>
        <taxon>Rhabditida</taxon>
        <taxon>Rhabditina</taxon>
        <taxon>Rhabditomorpha</taxon>
        <taxon>Rhabditoidea</taxon>
        <taxon>Rhabditidae</taxon>
        <taxon>Peloderinae</taxon>
        <taxon>Caenorhabditis</taxon>
    </lineage>
</organism>
<proteinExistence type="predicted"/>
<keyword evidence="2" id="KW-1185">Reference proteome</keyword>
<evidence type="ECO:0000313" key="2">
    <source>
        <dbReference type="Proteomes" id="UP000005237"/>
    </source>
</evidence>
<dbReference type="Proteomes" id="UP000005237">
    <property type="component" value="Unassembled WGS sequence"/>
</dbReference>
<reference evidence="2" key="1">
    <citation type="submission" date="2010-08" db="EMBL/GenBank/DDBJ databases">
        <authorList>
            <consortium name="Caenorhabditis japonica Sequencing Consortium"/>
            <person name="Wilson R.K."/>
        </authorList>
    </citation>
    <scope>NUCLEOTIDE SEQUENCE [LARGE SCALE GENOMIC DNA]</scope>
    <source>
        <strain evidence="2">DF5081</strain>
    </source>
</reference>
<name>A0A8R1ERR5_CAEJA</name>
<evidence type="ECO:0008006" key="3">
    <source>
        <dbReference type="Google" id="ProtNLM"/>
    </source>
</evidence>
<accession>A0A8R1ERR5</accession>
<dbReference type="InterPro" id="IPR016186">
    <property type="entry name" value="C-type_lectin-like/link_sf"/>
</dbReference>
<sequence length="106" mass="11596">MGRKIQCTCIHTYTEVKIVDMLVVLLLAVIFQSVTANDALCPPGWFFAANSSSCYTLTTQYMTYSEAVNYCQSVGGSQAFISTSRDFPFITSLSATSLAQPWLATT</sequence>
<dbReference type="SUPFAM" id="SSF56436">
    <property type="entry name" value="C-type lectin-like"/>
    <property type="match status" value="1"/>
</dbReference>
<dbReference type="EnsemblMetazoa" id="CJA39006.1">
    <property type="protein sequence ID" value="CJA39006.1"/>
    <property type="gene ID" value="WBGene00214853"/>
</dbReference>
<protein>
    <recommendedName>
        <fullName evidence="3">C-type lectin domain-containing protein</fullName>
    </recommendedName>
</protein>
<dbReference type="AlphaFoldDB" id="A0A8R1ERR5"/>